<evidence type="ECO:0000313" key="5">
    <source>
        <dbReference type="Proteomes" id="UP000283269"/>
    </source>
</evidence>
<dbReference type="FunCoup" id="A0A409XGB2">
    <property type="interactions" value="66"/>
</dbReference>
<feature type="domain" description="NAD-dependent epimerase/dehydratase" evidence="3">
    <location>
        <begin position="16"/>
        <end position="274"/>
    </location>
</feature>
<dbReference type="InterPro" id="IPR050425">
    <property type="entry name" value="NAD(P)_dehydrat-like"/>
</dbReference>
<dbReference type="Pfam" id="PF01370">
    <property type="entry name" value="Epimerase"/>
    <property type="match status" value="1"/>
</dbReference>
<comment type="caution">
    <text evidence="4">The sequence shown here is derived from an EMBL/GenBank/DDBJ whole genome shotgun (WGS) entry which is preliminary data.</text>
</comment>
<dbReference type="PANTHER" id="PTHR10366:SF564">
    <property type="entry name" value="STEROL-4-ALPHA-CARBOXYLATE 3-DEHYDROGENASE, DECARBOXYLATING"/>
    <property type="match status" value="1"/>
</dbReference>
<dbReference type="Proteomes" id="UP000283269">
    <property type="component" value="Unassembled WGS sequence"/>
</dbReference>
<name>A0A409XGB2_PSICY</name>
<evidence type="ECO:0000256" key="1">
    <source>
        <dbReference type="ARBA" id="ARBA00023002"/>
    </source>
</evidence>
<dbReference type="PANTHER" id="PTHR10366">
    <property type="entry name" value="NAD DEPENDENT EPIMERASE/DEHYDRATASE"/>
    <property type="match status" value="1"/>
</dbReference>
<gene>
    <name evidence="4" type="ORF">CVT25_007524</name>
</gene>
<keyword evidence="5" id="KW-1185">Reference proteome</keyword>
<keyword evidence="1" id="KW-0560">Oxidoreductase</keyword>
<sequence length="366" mass="40248">MPAVLPVQSSLAGVRVLVSGANGFIALHVVKTLLEQGYIVRGTVRSEEKGRRLEERFREVYGSKFEWIVVEDIAKDGAFDDAVRDVDAIQHVASPAGVNETGDQSPDVYIKPAVQGTLGILRSALKFGHNVKRIILTSSTAAIWRLNVTESEAPVTFDETNWCDDSLAEVRERGSKAPMLAKYSASKALSEKAAWEFYHDHQKEVGWDLVALLPAMVPLTDTKSISGLPDSLGWWFRSIFQEQPDAILGLGFGYVDVVDCAAALVAALQKDNVGGERIIISAGPTTFQDTRNLILSSLKLSLPASALTIIRGNPSLETKPLYTYNAEKGKRLLELEYREPVETYRELVNWVLEKGWLNGAENDSGM</sequence>
<dbReference type="InParanoid" id="A0A409XGB2"/>
<dbReference type="EMBL" id="NHYD01001815">
    <property type="protein sequence ID" value="PPQ89823.1"/>
    <property type="molecule type" value="Genomic_DNA"/>
</dbReference>
<evidence type="ECO:0000313" key="4">
    <source>
        <dbReference type="EMBL" id="PPQ89823.1"/>
    </source>
</evidence>
<dbReference type="AlphaFoldDB" id="A0A409XGB2"/>
<dbReference type="InterPro" id="IPR036291">
    <property type="entry name" value="NAD(P)-bd_dom_sf"/>
</dbReference>
<dbReference type="SUPFAM" id="SSF51735">
    <property type="entry name" value="NAD(P)-binding Rossmann-fold domains"/>
    <property type="match status" value="1"/>
</dbReference>
<accession>A0A409XGB2</accession>
<proteinExistence type="inferred from homology"/>
<reference evidence="4 5" key="1">
    <citation type="journal article" date="2018" name="Evol. Lett.">
        <title>Horizontal gene cluster transfer increased hallucinogenic mushroom diversity.</title>
        <authorList>
            <person name="Reynolds H.T."/>
            <person name="Vijayakumar V."/>
            <person name="Gluck-Thaler E."/>
            <person name="Korotkin H.B."/>
            <person name="Matheny P.B."/>
            <person name="Slot J.C."/>
        </authorList>
    </citation>
    <scope>NUCLEOTIDE SEQUENCE [LARGE SCALE GENOMIC DNA]</scope>
    <source>
        <strain evidence="4 5">2631</strain>
    </source>
</reference>
<dbReference type="Gene3D" id="3.40.50.720">
    <property type="entry name" value="NAD(P)-binding Rossmann-like Domain"/>
    <property type="match status" value="1"/>
</dbReference>
<evidence type="ECO:0000259" key="3">
    <source>
        <dbReference type="Pfam" id="PF01370"/>
    </source>
</evidence>
<protein>
    <recommendedName>
        <fullName evidence="3">NAD-dependent epimerase/dehydratase domain-containing protein</fullName>
    </recommendedName>
</protein>
<dbReference type="OrthoDB" id="2735536at2759"/>
<comment type="similarity">
    <text evidence="2">Belongs to the NAD(P)-dependent epimerase/dehydratase family. Dihydroflavonol-4-reductase subfamily.</text>
</comment>
<dbReference type="STRING" id="93625.A0A409XGB2"/>
<dbReference type="InterPro" id="IPR001509">
    <property type="entry name" value="Epimerase_deHydtase"/>
</dbReference>
<organism evidence="4 5">
    <name type="scientific">Psilocybe cyanescens</name>
    <dbReference type="NCBI Taxonomy" id="93625"/>
    <lineage>
        <taxon>Eukaryota</taxon>
        <taxon>Fungi</taxon>
        <taxon>Dikarya</taxon>
        <taxon>Basidiomycota</taxon>
        <taxon>Agaricomycotina</taxon>
        <taxon>Agaricomycetes</taxon>
        <taxon>Agaricomycetidae</taxon>
        <taxon>Agaricales</taxon>
        <taxon>Agaricineae</taxon>
        <taxon>Strophariaceae</taxon>
        <taxon>Psilocybe</taxon>
    </lineage>
</organism>
<dbReference type="GO" id="GO:0016616">
    <property type="term" value="F:oxidoreductase activity, acting on the CH-OH group of donors, NAD or NADP as acceptor"/>
    <property type="evidence" value="ECO:0007669"/>
    <property type="project" value="TreeGrafter"/>
</dbReference>
<evidence type="ECO:0000256" key="2">
    <source>
        <dbReference type="ARBA" id="ARBA00023445"/>
    </source>
</evidence>